<gene>
    <name evidence="1" type="ORF">ILUMI_13832</name>
</gene>
<comment type="caution">
    <text evidence="1">The sequence shown here is derived from an EMBL/GenBank/DDBJ whole genome shotgun (WGS) entry which is preliminary data.</text>
</comment>
<dbReference type="EMBL" id="VTPC01008796">
    <property type="protein sequence ID" value="KAF2892340.1"/>
    <property type="molecule type" value="Genomic_DNA"/>
</dbReference>
<reference evidence="1" key="1">
    <citation type="submission" date="2019-08" db="EMBL/GenBank/DDBJ databases">
        <title>The genome of the North American firefly Photinus pyralis.</title>
        <authorList>
            <consortium name="Photinus pyralis genome working group"/>
            <person name="Fallon T.R."/>
            <person name="Sander Lower S.E."/>
            <person name="Weng J.-K."/>
        </authorList>
    </citation>
    <scope>NUCLEOTIDE SEQUENCE</scope>
    <source>
        <strain evidence="1">TRF0915ILg1</strain>
        <tissue evidence="1">Whole body</tissue>
    </source>
</reference>
<dbReference type="AlphaFoldDB" id="A0A8K0CRM4"/>
<accession>A0A8K0CRM4</accession>
<name>A0A8K0CRM4_IGNLU</name>
<evidence type="ECO:0000313" key="2">
    <source>
        <dbReference type="Proteomes" id="UP000801492"/>
    </source>
</evidence>
<evidence type="ECO:0000313" key="1">
    <source>
        <dbReference type="EMBL" id="KAF2892340.1"/>
    </source>
</evidence>
<dbReference type="OrthoDB" id="116316at2759"/>
<dbReference type="Proteomes" id="UP000801492">
    <property type="component" value="Unassembled WGS sequence"/>
</dbReference>
<protein>
    <submittedName>
        <fullName evidence="1">Uncharacterized protein</fullName>
    </submittedName>
</protein>
<proteinExistence type="predicted"/>
<dbReference type="Pfam" id="PF14223">
    <property type="entry name" value="Retrotran_gag_2"/>
    <property type="match status" value="1"/>
</dbReference>
<sequence length="161" mass="18452">MLISEKQKAKEAWDNPQKVYEDEGLVRRLNLLRILFSIKLSQCQSMEGYVTKIITTAQQIVAISKPTKDEFLAVLMLNGLPVPYEPIVIAPKNSVVDLTSDLVKSKLLQEDIKLDKNKEVALATKSIPYNKRFILKCYKCNYECNSKNKKQYTITPQGKRQ</sequence>
<organism evidence="1 2">
    <name type="scientific">Ignelater luminosus</name>
    <name type="common">Cucubano</name>
    <name type="synonym">Pyrophorus luminosus</name>
    <dbReference type="NCBI Taxonomy" id="2038154"/>
    <lineage>
        <taxon>Eukaryota</taxon>
        <taxon>Metazoa</taxon>
        <taxon>Ecdysozoa</taxon>
        <taxon>Arthropoda</taxon>
        <taxon>Hexapoda</taxon>
        <taxon>Insecta</taxon>
        <taxon>Pterygota</taxon>
        <taxon>Neoptera</taxon>
        <taxon>Endopterygota</taxon>
        <taxon>Coleoptera</taxon>
        <taxon>Polyphaga</taxon>
        <taxon>Elateriformia</taxon>
        <taxon>Elateroidea</taxon>
        <taxon>Elateridae</taxon>
        <taxon>Agrypninae</taxon>
        <taxon>Pyrophorini</taxon>
        <taxon>Ignelater</taxon>
    </lineage>
</organism>
<keyword evidence="2" id="KW-1185">Reference proteome</keyword>